<evidence type="ECO:0000313" key="1">
    <source>
        <dbReference type="EMBL" id="MEJ8306417.1"/>
    </source>
</evidence>
<keyword evidence="2" id="KW-1185">Reference proteome</keyword>
<dbReference type="EMBL" id="JBBKAR010000053">
    <property type="protein sequence ID" value="MEJ8306417.1"/>
    <property type="molecule type" value="Genomic_DNA"/>
</dbReference>
<organism evidence="1 2">
    <name type="scientific">Saccharibacillus sacchari</name>
    <dbReference type="NCBI Taxonomy" id="456493"/>
    <lineage>
        <taxon>Bacteria</taxon>
        <taxon>Bacillati</taxon>
        <taxon>Bacillota</taxon>
        <taxon>Bacilli</taxon>
        <taxon>Bacillales</taxon>
        <taxon>Paenibacillaceae</taxon>
        <taxon>Saccharibacillus</taxon>
    </lineage>
</organism>
<proteinExistence type="predicted"/>
<dbReference type="Proteomes" id="UP001380953">
    <property type="component" value="Unassembled WGS sequence"/>
</dbReference>
<evidence type="ECO:0000313" key="2">
    <source>
        <dbReference type="Proteomes" id="UP001380953"/>
    </source>
</evidence>
<accession>A0ACC6PHT1</accession>
<protein>
    <submittedName>
        <fullName evidence="1">Substrate-binding domain-containing protein</fullName>
    </submittedName>
</protein>
<comment type="caution">
    <text evidence="1">The sequence shown here is derived from an EMBL/GenBank/DDBJ whole genome shotgun (WGS) entry which is preliminary data.</text>
</comment>
<reference evidence="1" key="1">
    <citation type="submission" date="2024-03" db="EMBL/GenBank/DDBJ databases">
        <title>Whole genome sequecning of epiphytes from Marcgravia umbellata leaves.</title>
        <authorList>
            <person name="Kumar G."/>
            <person name="Savka M.A."/>
        </authorList>
    </citation>
    <scope>NUCLEOTIDE SEQUENCE</scope>
    <source>
        <strain evidence="1">RIT_BL5</strain>
    </source>
</reference>
<name>A0ACC6PHT1_9BACL</name>
<sequence length="325" mass="36207">MHKTISLALGSICAIFLFFTMISAIRFVQSAWQPPQLQHREEDRYRLVLVTQDLGTPFWNEVGEGAQNEAQRLGANLEVWGTYGEDREDFLKQLEIAIDSKVDGIIVQGMDEDAFDNLTKVKAAFYGIPIITVASDVPMSESMRKTYVGSDALAAGEMIANTLIAGMGDTGTVVLMGDQREEYDQRQRVAGIRRILDQYPGIRTEYVTSSDEEEKIVAATQNVMNHFPDVNAFISVDANLTPAMVQEIGRRSQVEPYHIYSFDDNPDILALLRQGKLDGVIQQSPSAMGETGVRMMVQWLEGETVPLDAEGYLTDIRLLTTEDAQ</sequence>
<gene>
    <name evidence="1" type="ORF">WKI47_21130</name>
</gene>